<dbReference type="Pfam" id="PF00691">
    <property type="entry name" value="OmpA"/>
    <property type="match status" value="1"/>
</dbReference>
<keyword evidence="2" id="KW-0175">Coiled coil</keyword>
<dbReference type="SUPFAM" id="SSF103088">
    <property type="entry name" value="OmpA-like"/>
    <property type="match status" value="1"/>
</dbReference>
<dbReference type="RefSeq" id="WP_090251510.1">
    <property type="nucleotide sequence ID" value="NZ_FPAS01000005.1"/>
</dbReference>
<proteinExistence type="predicted"/>
<dbReference type="GO" id="GO:0016020">
    <property type="term" value="C:membrane"/>
    <property type="evidence" value="ECO:0007669"/>
    <property type="project" value="UniProtKB-UniRule"/>
</dbReference>
<dbReference type="Proteomes" id="UP000236454">
    <property type="component" value="Unassembled WGS sequence"/>
</dbReference>
<accession>A0A1I7BDB1</accession>
<dbReference type="InterPro" id="IPR006665">
    <property type="entry name" value="OmpA-like"/>
</dbReference>
<organism evidence="4 5">
    <name type="scientific">Lishizhenia tianjinensis</name>
    <dbReference type="NCBI Taxonomy" id="477690"/>
    <lineage>
        <taxon>Bacteria</taxon>
        <taxon>Pseudomonadati</taxon>
        <taxon>Bacteroidota</taxon>
        <taxon>Flavobacteriia</taxon>
        <taxon>Flavobacteriales</taxon>
        <taxon>Crocinitomicaceae</taxon>
        <taxon>Lishizhenia</taxon>
    </lineage>
</organism>
<sequence length="322" mass="35797">MKSIVSILGIGLIVASCVTPQKYQDLLSKEQACSQELEKYKTMAIDNEAKAKNLTEERDVLRAEVTQLKKDTLKMGVDYRVLQTQYDKMVELNTTLEKEFTLSRSRDAIETAKLQANLEASILEAQRKEDALLKLEDELGRKQKLLVDREQRVKELEEIIARQDAAVSALKNKVAEALHGFNDKGLTVEQKDGKIYVSLEAKLLFASGSTNVESEGQKAIIELAKAIQGDDDLEIIVEGHTDADALNSAKHPKNNWELSVLRATAVVEIMLANSDINPAILSASGRSQFHPVSETDKAKNRRIEVIISPNLNALFEIIGNEQ</sequence>
<dbReference type="AlphaFoldDB" id="A0A1I7BDB1"/>
<reference evidence="4 5" key="1">
    <citation type="submission" date="2016-10" db="EMBL/GenBank/DDBJ databases">
        <authorList>
            <person name="de Groot N.N."/>
        </authorList>
    </citation>
    <scope>NUCLEOTIDE SEQUENCE [LARGE SCALE GENOMIC DNA]</scope>
    <source>
        <strain evidence="4 5">CGMCC 1.7005</strain>
    </source>
</reference>
<dbReference type="PROSITE" id="PS51123">
    <property type="entry name" value="OMPA_2"/>
    <property type="match status" value="1"/>
</dbReference>
<dbReference type="STRING" id="477690.SAMN05216474_2698"/>
<keyword evidence="5" id="KW-1185">Reference proteome</keyword>
<gene>
    <name evidence="4" type="ORF">SAMN05216474_2698</name>
</gene>
<dbReference type="EMBL" id="FPAS01000005">
    <property type="protein sequence ID" value="SFT85157.1"/>
    <property type="molecule type" value="Genomic_DNA"/>
</dbReference>
<dbReference type="PANTHER" id="PTHR30329:SF21">
    <property type="entry name" value="LIPOPROTEIN YIAD-RELATED"/>
    <property type="match status" value="1"/>
</dbReference>
<evidence type="ECO:0000256" key="2">
    <source>
        <dbReference type="SAM" id="Coils"/>
    </source>
</evidence>
<dbReference type="InterPro" id="IPR050330">
    <property type="entry name" value="Bact_OuterMem_StrucFunc"/>
</dbReference>
<evidence type="ECO:0000313" key="5">
    <source>
        <dbReference type="Proteomes" id="UP000236454"/>
    </source>
</evidence>
<evidence type="ECO:0000256" key="1">
    <source>
        <dbReference type="PROSITE-ProRule" id="PRU00473"/>
    </source>
</evidence>
<keyword evidence="1" id="KW-0472">Membrane</keyword>
<dbReference type="Gene3D" id="3.30.1330.60">
    <property type="entry name" value="OmpA-like domain"/>
    <property type="match status" value="1"/>
</dbReference>
<dbReference type="PROSITE" id="PS51257">
    <property type="entry name" value="PROKAR_LIPOPROTEIN"/>
    <property type="match status" value="1"/>
</dbReference>
<feature type="domain" description="OmpA-like" evidence="3">
    <location>
        <begin position="192"/>
        <end position="311"/>
    </location>
</feature>
<feature type="coiled-coil region" evidence="2">
    <location>
        <begin position="118"/>
        <end position="173"/>
    </location>
</feature>
<dbReference type="PANTHER" id="PTHR30329">
    <property type="entry name" value="STATOR ELEMENT OF FLAGELLAR MOTOR COMPLEX"/>
    <property type="match status" value="1"/>
</dbReference>
<protein>
    <submittedName>
        <fullName evidence="4">Chemotaxis protein MotB</fullName>
    </submittedName>
</protein>
<name>A0A1I7BDB1_9FLAO</name>
<evidence type="ECO:0000259" key="3">
    <source>
        <dbReference type="PROSITE" id="PS51123"/>
    </source>
</evidence>
<feature type="coiled-coil region" evidence="2">
    <location>
        <begin position="37"/>
        <end position="71"/>
    </location>
</feature>
<dbReference type="InterPro" id="IPR036737">
    <property type="entry name" value="OmpA-like_sf"/>
</dbReference>
<dbReference type="CDD" id="cd07185">
    <property type="entry name" value="OmpA_C-like"/>
    <property type="match status" value="1"/>
</dbReference>
<evidence type="ECO:0000313" key="4">
    <source>
        <dbReference type="EMBL" id="SFT85157.1"/>
    </source>
</evidence>
<dbReference type="OrthoDB" id="9815217at2"/>